<dbReference type="PRINTS" id="PR01345">
    <property type="entry name" value="CERVTRCPTASE"/>
</dbReference>
<feature type="domain" description="Reverse transcriptase" evidence="1">
    <location>
        <begin position="1"/>
        <end position="150"/>
    </location>
</feature>
<dbReference type="InterPro" id="IPR043502">
    <property type="entry name" value="DNA/RNA_pol_sf"/>
</dbReference>
<dbReference type="PROSITE" id="PS50878">
    <property type="entry name" value="RT_POL"/>
    <property type="match status" value="1"/>
</dbReference>
<reference evidence="2" key="1">
    <citation type="submission" date="2020-11" db="EMBL/GenBank/DDBJ databases">
        <authorList>
            <person name="Whiteford S."/>
        </authorList>
    </citation>
    <scope>NUCLEOTIDE SEQUENCE</scope>
</reference>
<dbReference type="PANTHER" id="PTHR33332">
    <property type="entry name" value="REVERSE TRANSCRIPTASE DOMAIN-CONTAINING PROTEIN"/>
    <property type="match status" value="1"/>
</dbReference>
<protein>
    <submittedName>
        <fullName evidence="2">(diamondback moth) hypothetical protein</fullName>
    </submittedName>
</protein>
<organism evidence="2 3">
    <name type="scientific">Plutella xylostella</name>
    <name type="common">Diamondback moth</name>
    <name type="synonym">Plutella maculipennis</name>
    <dbReference type="NCBI Taxonomy" id="51655"/>
    <lineage>
        <taxon>Eukaryota</taxon>
        <taxon>Metazoa</taxon>
        <taxon>Ecdysozoa</taxon>
        <taxon>Arthropoda</taxon>
        <taxon>Hexapoda</taxon>
        <taxon>Insecta</taxon>
        <taxon>Pterygota</taxon>
        <taxon>Neoptera</taxon>
        <taxon>Endopterygota</taxon>
        <taxon>Lepidoptera</taxon>
        <taxon>Glossata</taxon>
        <taxon>Ditrysia</taxon>
        <taxon>Yponomeutoidea</taxon>
        <taxon>Plutellidae</taxon>
        <taxon>Plutella</taxon>
    </lineage>
</organism>
<dbReference type="EMBL" id="CAJHNJ030000007">
    <property type="protein sequence ID" value="CAG9102204.1"/>
    <property type="molecule type" value="Genomic_DNA"/>
</dbReference>
<dbReference type="SUPFAM" id="SSF56672">
    <property type="entry name" value="DNA/RNA polymerases"/>
    <property type="match status" value="1"/>
</dbReference>
<evidence type="ECO:0000259" key="1">
    <source>
        <dbReference type="PROSITE" id="PS50878"/>
    </source>
</evidence>
<accession>A0A8S4DHV4</accession>
<name>A0A8S4DHV4_PLUXY</name>
<dbReference type="InterPro" id="IPR000477">
    <property type="entry name" value="RT_dom"/>
</dbReference>
<evidence type="ECO:0000313" key="2">
    <source>
        <dbReference type="EMBL" id="CAG9102204.1"/>
    </source>
</evidence>
<sequence>MRYNFGITGEMWGWFKSYLTDRSQRVAKDGCCSEPYFSTSGVPQGSHLGPLLFNIFINDIVSVIKHSKCLLFADDLKLYKQINSETDSQLLQNDLDNINNWCTINRMKLNASKCFHIKFTRKRLPLLSNYTLDATVLQEVNTMRDLGIILDSKLNFISHIEHVAKSSNKMLGLIKRMAKGFKSIQSFNTLYNALVLSRLEYGCQIWNPSYQVHIDRLERVPRSFTRFLAFKSNNSDINTRCSYEDRLSYFKMHSLKHRRDYHDLNCLHKLLSGTMSEPNLLMEINFTVPKHNHRKCRETKTFTPSFSRTQLGKFSPINRFERCYNELESKYNLDIYNDSPIVWKKKLLQP</sequence>
<evidence type="ECO:0000313" key="3">
    <source>
        <dbReference type="Proteomes" id="UP000653454"/>
    </source>
</evidence>
<dbReference type="Proteomes" id="UP000653454">
    <property type="component" value="Unassembled WGS sequence"/>
</dbReference>
<dbReference type="GO" id="GO:0071897">
    <property type="term" value="P:DNA biosynthetic process"/>
    <property type="evidence" value="ECO:0007669"/>
    <property type="project" value="UniProtKB-ARBA"/>
</dbReference>
<keyword evidence="3" id="KW-1185">Reference proteome</keyword>
<comment type="caution">
    <text evidence="2">The sequence shown here is derived from an EMBL/GenBank/DDBJ whole genome shotgun (WGS) entry which is preliminary data.</text>
</comment>
<dbReference type="Pfam" id="PF00078">
    <property type="entry name" value="RVT_1"/>
    <property type="match status" value="1"/>
</dbReference>
<proteinExistence type="predicted"/>
<dbReference type="AlphaFoldDB" id="A0A8S4DHV4"/>
<gene>
    <name evidence="2" type="ORF">PLXY2_LOCUS2772</name>
</gene>